<dbReference type="Proteomes" id="UP000005408">
    <property type="component" value="Unassembled WGS sequence"/>
</dbReference>
<sequence>MTGNYTNENEETIVRCVKKEYIYKWKGNTSKIVNRLEALQDRTPKCTEVVKPRTSKCEWHIGLYSNMDYVMLNGKIAAYQIQWFNKKWSEWFVPGVNDLDGKFNIKPVTCGSFPKKGNTMRRMWSYFYDHTHKYILCA</sequence>
<protein>
    <submittedName>
        <fullName evidence="1">Uncharacterized protein</fullName>
    </submittedName>
</protein>
<accession>A0A8W8HL77</accession>
<name>A0A8W8HL77_MAGGI</name>
<dbReference type="EnsemblMetazoa" id="G10111.1">
    <property type="protein sequence ID" value="G10111.1:cds"/>
    <property type="gene ID" value="G10111"/>
</dbReference>
<evidence type="ECO:0000313" key="1">
    <source>
        <dbReference type="EnsemblMetazoa" id="G10111.1:cds"/>
    </source>
</evidence>
<proteinExistence type="predicted"/>
<evidence type="ECO:0000313" key="2">
    <source>
        <dbReference type="Proteomes" id="UP000005408"/>
    </source>
</evidence>
<keyword evidence="2" id="KW-1185">Reference proteome</keyword>
<dbReference type="AlphaFoldDB" id="A0A8W8HL77"/>
<organism evidence="1 2">
    <name type="scientific">Magallana gigas</name>
    <name type="common">Pacific oyster</name>
    <name type="synonym">Crassostrea gigas</name>
    <dbReference type="NCBI Taxonomy" id="29159"/>
    <lineage>
        <taxon>Eukaryota</taxon>
        <taxon>Metazoa</taxon>
        <taxon>Spiralia</taxon>
        <taxon>Lophotrochozoa</taxon>
        <taxon>Mollusca</taxon>
        <taxon>Bivalvia</taxon>
        <taxon>Autobranchia</taxon>
        <taxon>Pteriomorphia</taxon>
        <taxon>Ostreida</taxon>
        <taxon>Ostreoidea</taxon>
        <taxon>Ostreidae</taxon>
        <taxon>Magallana</taxon>
    </lineage>
</organism>
<reference evidence="1" key="1">
    <citation type="submission" date="2022-08" db="UniProtKB">
        <authorList>
            <consortium name="EnsemblMetazoa"/>
        </authorList>
    </citation>
    <scope>IDENTIFICATION</scope>
    <source>
        <strain evidence="1">05x7-T-G4-1.051#20</strain>
    </source>
</reference>